<protein>
    <submittedName>
        <fullName evidence="1">Uncharacterized protein</fullName>
    </submittedName>
</protein>
<dbReference type="KEGG" id="saqi:AXG55_02685"/>
<proteinExistence type="predicted"/>
<dbReference type="Proteomes" id="UP000184731">
    <property type="component" value="Chromosome"/>
</dbReference>
<gene>
    <name evidence="1" type="ORF">AXG55_02685</name>
</gene>
<name>A0A1L4CY63_9BACT</name>
<organism evidence="1 2">
    <name type="scientific">Silvanigrella aquatica</name>
    <dbReference type="NCBI Taxonomy" id="1915309"/>
    <lineage>
        <taxon>Bacteria</taxon>
        <taxon>Pseudomonadati</taxon>
        <taxon>Bdellovibrionota</taxon>
        <taxon>Oligoflexia</taxon>
        <taxon>Silvanigrellales</taxon>
        <taxon>Silvanigrellaceae</taxon>
        <taxon>Silvanigrella</taxon>
    </lineage>
</organism>
<reference evidence="1 2" key="1">
    <citation type="submission" date="2016-10" db="EMBL/GenBank/DDBJ databases">
        <title>Silvanigrella aquatica sp. nov., isolated from a freshwater lake located in the Black Forest, Germany, description of Silvanigrellaceae fam. nov., Silvanigrellales ord. nov., reclassification of the order Bdellovibrionales in the class Oligoflexia, reclassification of the families Bacteriovoracaceae and Halobacteriovoraceae in the new order Bacteriovoracales ord. nov., and reclassification of the family Pseudobacteriovoracaceae in the order Oligoflexiales.</title>
        <authorList>
            <person name="Hahn M.W."/>
            <person name="Schmidt J."/>
            <person name="Koll U."/>
            <person name="Rohde M."/>
            <person name="Verbag S."/>
            <person name="Pitt A."/>
            <person name="Nakai R."/>
            <person name="Naganuma T."/>
            <person name="Lang E."/>
        </authorList>
    </citation>
    <scope>NUCLEOTIDE SEQUENCE [LARGE SCALE GENOMIC DNA]</scope>
    <source>
        <strain evidence="1 2">MWH-Nonnen-W8red</strain>
    </source>
</reference>
<dbReference type="InterPro" id="IPR036291">
    <property type="entry name" value="NAD(P)-bd_dom_sf"/>
</dbReference>
<sequence>MSIKSRTSVIVTGITGCLGSQLAKQFIFKGYRFAGFGSSKNKILQLQDEFRNKGVLLVIEVCDNQAVSLWFFDVIRQNKNNFPYIVIHAVSKIDERTCIADYPIEIFKDIISEQLLL</sequence>
<dbReference type="OrthoDB" id="9810734at2"/>
<evidence type="ECO:0000313" key="1">
    <source>
        <dbReference type="EMBL" id="APJ02884.1"/>
    </source>
</evidence>
<dbReference type="PROSITE" id="PS51257">
    <property type="entry name" value="PROKAR_LIPOPROTEIN"/>
    <property type="match status" value="1"/>
</dbReference>
<dbReference type="AlphaFoldDB" id="A0A1L4CY63"/>
<evidence type="ECO:0000313" key="2">
    <source>
        <dbReference type="Proteomes" id="UP000184731"/>
    </source>
</evidence>
<dbReference type="SUPFAM" id="SSF51735">
    <property type="entry name" value="NAD(P)-binding Rossmann-fold domains"/>
    <property type="match status" value="1"/>
</dbReference>
<accession>A0A1L4CY63</accession>
<keyword evidence="2" id="KW-1185">Reference proteome</keyword>
<dbReference type="EMBL" id="CP017834">
    <property type="protein sequence ID" value="APJ02884.1"/>
    <property type="molecule type" value="Genomic_DNA"/>
</dbReference>
<dbReference type="Gene3D" id="3.40.50.720">
    <property type="entry name" value="NAD(P)-binding Rossmann-like Domain"/>
    <property type="match status" value="1"/>
</dbReference>